<keyword evidence="9" id="KW-1185">Reference proteome</keyword>
<feature type="region of interest" description="Disordered" evidence="6">
    <location>
        <begin position="171"/>
        <end position="192"/>
    </location>
</feature>
<feature type="transmembrane region" description="Helical" evidence="7">
    <location>
        <begin position="731"/>
        <end position="754"/>
    </location>
</feature>
<feature type="transmembrane region" description="Helical" evidence="7">
    <location>
        <begin position="774"/>
        <end position="792"/>
    </location>
</feature>
<evidence type="ECO:0000256" key="1">
    <source>
        <dbReference type="ARBA" id="ARBA00004141"/>
    </source>
</evidence>
<feature type="transmembrane region" description="Helical" evidence="7">
    <location>
        <begin position="691"/>
        <end position="710"/>
    </location>
</feature>
<evidence type="ECO:0000256" key="4">
    <source>
        <dbReference type="ARBA" id="ARBA00023136"/>
    </source>
</evidence>
<dbReference type="PANTHER" id="PTHR47434">
    <property type="entry name" value="PROTEIN PTST HOMOLOG 3, CHLOROPLASTIC"/>
    <property type="match status" value="1"/>
</dbReference>
<accession>A0AAD6Q6W9</accession>
<dbReference type="Pfam" id="PF00854">
    <property type="entry name" value="PTR2"/>
    <property type="match status" value="1"/>
</dbReference>
<dbReference type="EMBL" id="JAQIZT010000010">
    <property type="protein sequence ID" value="KAJ6981112.1"/>
    <property type="molecule type" value="Genomic_DNA"/>
</dbReference>
<evidence type="ECO:0000313" key="8">
    <source>
        <dbReference type="EMBL" id="KAJ6981112.1"/>
    </source>
</evidence>
<dbReference type="InterPro" id="IPR000109">
    <property type="entry name" value="POT_fam"/>
</dbReference>
<feature type="transmembrane region" description="Helical" evidence="7">
    <location>
        <begin position="651"/>
        <end position="671"/>
    </location>
</feature>
<feature type="compositionally biased region" description="Polar residues" evidence="6">
    <location>
        <begin position="172"/>
        <end position="188"/>
    </location>
</feature>
<comment type="caution">
    <text evidence="8">The sequence shown here is derived from an EMBL/GenBank/DDBJ whole genome shotgun (WGS) entry which is preliminary data.</text>
</comment>
<dbReference type="PANTHER" id="PTHR47434:SF1">
    <property type="entry name" value="PROTEIN PTST HOMOLOG 2, CHLOROPLASTIC"/>
    <property type="match status" value="1"/>
</dbReference>
<keyword evidence="3 7" id="KW-1133">Transmembrane helix</keyword>
<evidence type="ECO:0000256" key="2">
    <source>
        <dbReference type="ARBA" id="ARBA00022692"/>
    </source>
</evidence>
<evidence type="ECO:0000256" key="7">
    <source>
        <dbReference type="SAM" id="Phobius"/>
    </source>
</evidence>
<dbReference type="Proteomes" id="UP001164929">
    <property type="component" value="Chromosome 10"/>
</dbReference>
<sequence length="814" mass="89974">MLSFTHAPNCFINLIPQIFFPYTSTSNIQNLSRKGKTRNQELRFLAVKGTSGSGFFELKNSCWGCGGGFVRRCNTRDWESSEGNIALETEILEFMNCSKNPEVFPSKKQLIDAGRMDLVEAILKEGGWLALGWDFDDNVDDVDVVDWYSSLTDNKECGAAGIQDKALELNEEQSSQVPCSSSGRSQDTATEDDAGIGGILYRLEKERNKTLGFALKEIESTTRVQSSNVNHDLLPKTTKNGTVAGLNGNNSPGLLNPKSSALSDLGGGLDHSRSFSNIDASGNSLNPDTWRTWSIKRAAFSDLQFEAEELSSNRTGTGGEESVLGDEIIETREGAGETVSRRKENCSDGGINQNQVQSRLHDLELELSSVLQLLKSNTGESESQKVDNGRASDDLLKLSDACEFQENEIMNAQDKLRSTRAKIAVSEGKIALAIIDAQKVVEEKQKRIDDASRALQLLRTACIVWPSSASEVFLAGSFDGWATQVFVSAYKKRRLKLPENCDGEQVDGIFYDPPIKDQLTILSKLPLTNQIRFLNKAAMIEKETDLKPDGSCAKQWRLCSVQQVEEVKCLIKVGPIWASSIVSFTSMIQQGTFTVSQAMKMDRHLGEKFQIPASSIIVVSLITIGIWLPFYDRILVPAIRKVTKREGGITILQRIGIGNVFSVLSMVVAGLVERERRAAAISHPEAAAMSVFWLAPQLVAMGFCEAFVGTGQIEFYNKQFPDHMRSLGNSLFFCSFAGASYLSTMVASIVHKVTGTRHHPDWLTNDLNAGNLDYFYFLLAGMGVVNWFYFLLCAHRYRYKVSTVLVMGDKQIPL</sequence>
<dbReference type="Gene3D" id="1.20.1250.20">
    <property type="entry name" value="MFS general substrate transporter like domains"/>
    <property type="match status" value="1"/>
</dbReference>
<organism evidence="8 9">
    <name type="scientific">Populus alba x Populus x berolinensis</name>
    <dbReference type="NCBI Taxonomy" id="444605"/>
    <lineage>
        <taxon>Eukaryota</taxon>
        <taxon>Viridiplantae</taxon>
        <taxon>Streptophyta</taxon>
        <taxon>Embryophyta</taxon>
        <taxon>Tracheophyta</taxon>
        <taxon>Spermatophyta</taxon>
        <taxon>Magnoliopsida</taxon>
        <taxon>eudicotyledons</taxon>
        <taxon>Gunneridae</taxon>
        <taxon>Pentapetalae</taxon>
        <taxon>rosids</taxon>
        <taxon>fabids</taxon>
        <taxon>Malpighiales</taxon>
        <taxon>Salicaceae</taxon>
        <taxon>Saliceae</taxon>
        <taxon>Populus</taxon>
    </lineage>
</organism>
<dbReference type="InterPro" id="IPR036259">
    <property type="entry name" value="MFS_trans_sf"/>
</dbReference>
<dbReference type="GO" id="GO:0022857">
    <property type="term" value="F:transmembrane transporter activity"/>
    <property type="evidence" value="ECO:0007669"/>
    <property type="project" value="InterPro"/>
</dbReference>
<keyword evidence="2 7" id="KW-0812">Transmembrane</keyword>
<keyword evidence="5" id="KW-0175">Coiled coil</keyword>
<dbReference type="SUPFAM" id="SSF103473">
    <property type="entry name" value="MFS general substrate transporter"/>
    <property type="match status" value="1"/>
</dbReference>
<evidence type="ECO:0000313" key="9">
    <source>
        <dbReference type="Proteomes" id="UP001164929"/>
    </source>
</evidence>
<name>A0AAD6Q6W9_9ROSI</name>
<feature type="transmembrane region" description="Helical" evidence="7">
    <location>
        <begin position="609"/>
        <end position="630"/>
    </location>
</feature>
<feature type="coiled-coil region" evidence="5">
    <location>
        <begin position="395"/>
        <end position="461"/>
    </location>
</feature>
<proteinExistence type="predicted"/>
<dbReference type="GO" id="GO:0016020">
    <property type="term" value="C:membrane"/>
    <property type="evidence" value="ECO:0007669"/>
    <property type="project" value="UniProtKB-SubCell"/>
</dbReference>
<protein>
    <submittedName>
        <fullName evidence="8">Uncharacterized protein</fullName>
    </submittedName>
</protein>
<evidence type="ECO:0000256" key="5">
    <source>
        <dbReference type="SAM" id="Coils"/>
    </source>
</evidence>
<keyword evidence="4 7" id="KW-0472">Membrane</keyword>
<gene>
    <name evidence="8" type="ORF">NC653_024490</name>
</gene>
<reference evidence="8" key="1">
    <citation type="journal article" date="2023" name="Mol. Ecol. Resour.">
        <title>Chromosome-level genome assembly of a triploid poplar Populus alba 'Berolinensis'.</title>
        <authorList>
            <person name="Chen S."/>
            <person name="Yu Y."/>
            <person name="Wang X."/>
            <person name="Wang S."/>
            <person name="Zhang T."/>
            <person name="Zhou Y."/>
            <person name="He R."/>
            <person name="Meng N."/>
            <person name="Wang Y."/>
            <person name="Liu W."/>
            <person name="Liu Z."/>
            <person name="Liu J."/>
            <person name="Guo Q."/>
            <person name="Huang H."/>
            <person name="Sederoff R.R."/>
            <person name="Wang G."/>
            <person name="Qu G."/>
            <person name="Chen S."/>
        </authorList>
    </citation>
    <scope>NUCLEOTIDE SEQUENCE</scope>
    <source>
        <strain evidence="8">SC-2020</strain>
    </source>
</reference>
<evidence type="ECO:0000256" key="3">
    <source>
        <dbReference type="ARBA" id="ARBA00022989"/>
    </source>
</evidence>
<evidence type="ECO:0000256" key="6">
    <source>
        <dbReference type="SAM" id="MobiDB-lite"/>
    </source>
</evidence>
<dbReference type="AlphaFoldDB" id="A0AAD6Q6W9"/>
<comment type="subcellular location">
    <subcellularLocation>
        <location evidence="1">Membrane</location>
        <topology evidence="1">Multi-pass membrane protein</topology>
    </subcellularLocation>
</comment>